<protein>
    <recommendedName>
        <fullName evidence="12">VLRF1 domain-containing protein</fullName>
    </recommendedName>
</protein>
<dbReference type="Pfam" id="PF18826">
    <property type="entry name" value="bVLRF1"/>
    <property type="match status" value="1"/>
</dbReference>
<feature type="region of interest" description="Disordered" evidence="11">
    <location>
        <begin position="231"/>
        <end position="252"/>
    </location>
</feature>
<accession>A0A367JTY5</accession>
<keyword evidence="8" id="KW-0040">ANK repeat</keyword>
<feature type="compositionally biased region" description="Basic and acidic residues" evidence="11">
    <location>
        <begin position="577"/>
        <end position="598"/>
    </location>
</feature>
<feature type="compositionally biased region" description="Basic and acidic residues" evidence="11">
    <location>
        <begin position="367"/>
        <end position="377"/>
    </location>
</feature>
<dbReference type="STRING" id="86630.A0A367JTY5"/>
<keyword evidence="3 10" id="KW-0963">Cytoplasm</keyword>
<feature type="domain" description="VLRF1" evidence="12">
    <location>
        <begin position="189"/>
        <end position="335"/>
    </location>
</feature>
<dbReference type="AlphaFoldDB" id="A0A367JTY5"/>
<comment type="similarity">
    <text evidence="2 10">Belongs to the ANKZF1/VMS1 family.</text>
</comment>
<evidence type="ECO:0000256" key="1">
    <source>
        <dbReference type="ARBA" id="ARBA00004496"/>
    </source>
</evidence>
<dbReference type="InterPro" id="IPR013087">
    <property type="entry name" value="Znf_C2H2_type"/>
</dbReference>
<evidence type="ECO:0000256" key="6">
    <source>
        <dbReference type="ARBA" id="ARBA00022759"/>
    </source>
</evidence>
<evidence type="ECO:0000256" key="4">
    <source>
        <dbReference type="ARBA" id="ARBA00022722"/>
    </source>
</evidence>
<dbReference type="GO" id="GO:0036503">
    <property type="term" value="P:ERAD pathway"/>
    <property type="evidence" value="ECO:0007669"/>
    <property type="project" value="TreeGrafter"/>
</dbReference>
<dbReference type="PANTHER" id="PTHR16036:SF2">
    <property type="entry name" value="TRNA ENDONUCLEASE ANKZF1"/>
    <property type="match status" value="1"/>
</dbReference>
<proteinExistence type="inferred from homology"/>
<dbReference type="GO" id="GO:0005737">
    <property type="term" value="C:cytoplasm"/>
    <property type="evidence" value="ECO:0007669"/>
    <property type="project" value="UniProtKB-SubCell"/>
</dbReference>
<sequence>MNSTLRIFDIPKELLDRLEPTEKQVERFINEEANEVTTEVTTEALERLQMLQEEGLRCRTCQTTFVSREEQRAHYSTDWHRYNLKVKPPIRLEEFKQLLSELTESISGSEDEDEDDEDKEQDKVNAILSKQEQAKDKEETSVEPTIAPELKKHTALSWFKDKENPDMHYGVYRHLLSSSSLASFQQKQKKRYWTLMMVGGGHFAGCVIDVNASLLSDVKFIEHKTIHRYTTRRKQGGAQSANDNEKGKANSAGAQIRRYNEQMLQQEVRQIIAQWRERIQESEFVFVHAPSGNRKIVFGYDDAILTRDNTKSIPFTTRRPTLNELRRVFTELITVKIIQVDERAIKEQEEKKRTQAENAKVSKVTNNKKEPEIEQNKADPAVERLLDIVKQNKTAITLNYIEKHPDLPISGRLPNELVKEDLRHYPTLLHLAASLGGAGDLVSELIRKYDADPTILNDVGKTAYEVSKDKETRNSFRRCMCDLPDKWKWLEEARVPSPLTKEQEQEQIAKEKKKQEKEQEKKRLLELERAKMEAAREQQQQQQQQDLSNKKNLASSSNRTLGGATMNSDVVNMSPEARMRLEREKRARAAEERMKRLK</sequence>
<evidence type="ECO:0000313" key="14">
    <source>
        <dbReference type="Proteomes" id="UP000252139"/>
    </source>
</evidence>
<dbReference type="PROSITE" id="PS52044">
    <property type="entry name" value="VLRF1"/>
    <property type="match status" value="1"/>
</dbReference>
<evidence type="ECO:0000256" key="8">
    <source>
        <dbReference type="ARBA" id="ARBA00023043"/>
    </source>
</evidence>
<comment type="domain">
    <text evidence="10">The VLRF1 domain mediates binding to the 60S ribosomal subunit.</text>
</comment>
<feature type="active site" evidence="10">
    <location>
        <position position="239"/>
    </location>
</feature>
<evidence type="ECO:0000256" key="10">
    <source>
        <dbReference type="PROSITE-ProRule" id="PRU01389"/>
    </source>
</evidence>
<keyword evidence="6 10" id="KW-0255">Endonuclease</keyword>
<gene>
    <name evidence="13" type="ORF">CU097_011755</name>
</gene>
<keyword evidence="9" id="KW-0175">Coiled coil</keyword>
<dbReference type="EMBL" id="PJQL01000709">
    <property type="protein sequence ID" value="RCH93355.1"/>
    <property type="molecule type" value="Genomic_DNA"/>
</dbReference>
<dbReference type="PROSITE" id="PS00028">
    <property type="entry name" value="ZINC_FINGER_C2H2_1"/>
    <property type="match status" value="1"/>
</dbReference>
<feature type="region of interest" description="Disordered" evidence="11">
    <location>
        <begin position="348"/>
        <end position="377"/>
    </location>
</feature>
<evidence type="ECO:0000256" key="7">
    <source>
        <dbReference type="ARBA" id="ARBA00022801"/>
    </source>
</evidence>
<keyword evidence="4 10" id="KW-0540">Nuclease</keyword>
<reference evidence="13 14" key="1">
    <citation type="journal article" date="2018" name="G3 (Bethesda)">
        <title>Phylogenetic and Phylogenomic Definition of Rhizopus Species.</title>
        <authorList>
            <person name="Gryganskyi A.P."/>
            <person name="Golan J."/>
            <person name="Dolatabadi S."/>
            <person name="Mondo S."/>
            <person name="Robb S."/>
            <person name="Idnurm A."/>
            <person name="Muszewska A."/>
            <person name="Steczkiewicz K."/>
            <person name="Masonjones S."/>
            <person name="Liao H.L."/>
            <person name="Gajdeczka M.T."/>
            <person name="Anike F."/>
            <person name="Vuek A."/>
            <person name="Anishchenko I.M."/>
            <person name="Voigt K."/>
            <person name="de Hoog G.S."/>
            <person name="Smith M.E."/>
            <person name="Heitman J."/>
            <person name="Vilgalys R."/>
            <person name="Stajich J.E."/>
        </authorList>
    </citation>
    <scope>NUCLEOTIDE SEQUENCE [LARGE SCALE GENOMIC DNA]</scope>
    <source>
        <strain evidence="13 14">CBS 357.93</strain>
    </source>
</reference>
<dbReference type="OrthoDB" id="429841at2759"/>
<feature type="compositionally biased region" description="Basic and acidic residues" evidence="11">
    <location>
        <begin position="501"/>
        <end position="536"/>
    </location>
</feature>
<evidence type="ECO:0000256" key="5">
    <source>
        <dbReference type="ARBA" id="ARBA00022737"/>
    </source>
</evidence>
<evidence type="ECO:0000256" key="11">
    <source>
        <dbReference type="SAM" id="MobiDB-lite"/>
    </source>
</evidence>
<dbReference type="InterPro" id="IPR041175">
    <property type="entry name" value="VLRF1/Vms1"/>
</dbReference>
<keyword evidence="7 10" id="KW-0378">Hydrolase</keyword>
<dbReference type="InterPro" id="IPR047139">
    <property type="entry name" value="ANKZ1/VMS1"/>
</dbReference>
<evidence type="ECO:0000313" key="13">
    <source>
        <dbReference type="EMBL" id="RCH93355.1"/>
    </source>
</evidence>
<evidence type="ECO:0000256" key="2">
    <source>
        <dbReference type="ARBA" id="ARBA00009262"/>
    </source>
</evidence>
<evidence type="ECO:0000259" key="12">
    <source>
        <dbReference type="PROSITE" id="PS52044"/>
    </source>
</evidence>
<keyword evidence="14" id="KW-1185">Reference proteome</keyword>
<dbReference type="PANTHER" id="PTHR16036">
    <property type="entry name" value="ANKYRIN REPEAT AND ZINC FINGER DOMAIN-CONTAINING PROTEIN 1"/>
    <property type="match status" value="1"/>
</dbReference>
<dbReference type="GO" id="GO:0016787">
    <property type="term" value="F:hydrolase activity"/>
    <property type="evidence" value="ECO:0007669"/>
    <property type="project" value="UniProtKB-KW"/>
</dbReference>
<feature type="compositionally biased region" description="Low complexity" evidence="11">
    <location>
        <begin position="537"/>
        <end position="558"/>
    </location>
</feature>
<comment type="subcellular location">
    <subcellularLocation>
        <location evidence="1">Cytoplasm</location>
    </subcellularLocation>
</comment>
<dbReference type="Proteomes" id="UP000252139">
    <property type="component" value="Unassembled WGS sequence"/>
</dbReference>
<feature type="region of interest" description="Disordered" evidence="11">
    <location>
        <begin position="498"/>
        <end position="598"/>
    </location>
</feature>
<dbReference type="GO" id="GO:0004519">
    <property type="term" value="F:endonuclease activity"/>
    <property type="evidence" value="ECO:0007669"/>
    <property type="project" value="UniProtKB-KW"/>
</dbReference>
<comment type="caution">
    <text evidence="13">The sequence shown here is derived from an EMBL/GenBank/DDBJ whole genome shotgun (WGS) entry which is preliminary data.</text>
</comment>
<evidence type="ECO:0000256" key="9">
    <source>
        <dbReference type="ARBA" id="ARBA00023054"/>
    </source>
</evidence>
<name>A0A367JTY5_RHIAZ</name>
<evidence type="ECO:0000256" key="3">
    <source>
        <dbReference type="ARBA" id="ARBA00022490"/>
    </source>
</evidence>
<keyword evidence="5" id="KW-0677">Repeat</keyword>
<organism evidence="13 14">
    <name type="scientific">Rhizopus azygosporus</name>
    <name type="common">Rhizopus microsporus var. azygosporus</name>
    <dbReference type="NCBI Taxonomy" id="86630"/>
    <lineage>
        <taxon>Eukaryota</taxon>
        <taxon>Fungi</taxon>
        <taxon>Fungi incertae sedis</taxon>
        <taxon>Mucoromycota</taxon>
        <taxon>Mucoromycotina</taxon>
        <taxon>Mucoromycetes</taxon>
        <taxon>Mucorales</taxon>
        <taxon>Mucorineae</taxon>
        <taxon>Rhizopodaceae</taxon>
        <taxon>Rhizopus</taxon>
    </lineage>
</organism>